<evidence type="ECO:0000259" key="2">
    <source>
        <dbReference type="PROSITE" id="PS50104"/>
    </source>
</evidence>
<reference evidence="3 4" key="1">
    <citation type="submission" date="2018-08" db="EMBL/GenBank/DDBJ databases">
        <title>Henriciella mobilis sp. nov., isolated from seawater.</title>
        <authorList>
            <person name="Cheng H."/>
            <person name="Wu Y.-H."/>
            <person name="Xu X.-W."/>
            <person name="Guo L.-L."/>
        </authorList>
    </citation>
    <scope>NUCLEOTIDE SEQUENCE [LARGE SCALE GENOMIC DNA]</scope>
    <source>
        <strain evidence="3 4">JN25</strain>
    </source>
</reference>
<feature type="region of interest" description="Disordered" evidence="1">
    <location>
        <begin position="219"/>
        <end position="252"/>
    </location>
</feature>
<dbReference type="EMBL" id="QWFX01000014">
    <property type="protein sequence ID" value="RIJ27190.1"/>
    <property type="molecule type" value="Genomic_DNA"/>
</dbReference>
<proteinExistence type="predicted"/>
<dbReference type="InterPro" id="IPR005532">
    <property type="entry name" value="SUMF_dom"/>
</dbReference>
<sequence>MNAGEARTSLCTPKGEENMADLFLSYSRADRDRAEVIAKALEAEGFSVWWDKVLKAGQTYDEVTESMLRDSSVVVVLWSNVSVQSKWVRAEATLGQRSSVLVPAMIDDADRPIMFELTQSADLINWSGDREDPRWKTFVADIRSAVDSGASKTATAPAPSPTATPDTDATMETTFWNSIQGGDDAADFEAYLKRYPDGHFSDLARNRLKALSAPAAAATASTAGDADTSPPGEPPAAEQVTASPAASVSEMKKSGSPGLLIGSVAGLAAVIVGGYFAYANLFGTSTDVPAAEAEPQAAGPSRFADCETCPTMVVVPAGAFEIGSPPDEAARVGNEGPQTEITFSEFAIGESEVTHAQWYACVDAGGCSHTPSQRGYGGEDMPVLGISWADAQTYVRWLSEETGRVYRLPSESEWEYAARGGTTTPYWWGSSFDRSIAPTGAPKPASALAPNPFGLKGMLGNAREWVEDCYINTYANIPQDGRPQTNGDCSRRLLRGGSWEEDAGTHRAANRARSRQDTRDGTYSFRVASSATTAN</sequence>
<accession>A0A399R728</accession>
<feature type="compositionally biased region" description="Low complexity" evidence="1">
    <location>
        <begin position="150"/>
        <end position="169"/>
    </location>
</feature>
<dbReference type="SUPFAM" id="SSF56436">
    <property type="entry name" value="C-type lectin-like"/>
    <property type="match status" value="1"/>
</dbReference>
<feature type="compositionally biased region" description="Low complexity" evidence="1">
    <location>
        <begin position="219"/>
        <end position="230"/>
    </location>
</feature>
<dbReference type="Gene3D" id="3.40.50.10140">
    <property type="entry name" value="Toll/interleukin-1 receptor homology (TIR) domain"/>
    <property type="match status" value="1"/>
</dbReference>
<keyword evidence="4" id="KW-1185">Reference proteome</keyword>
<dbReference type="Gene3D" id="3.90.1580.10">
    <property type="entry name" value="paralog of FGE (formylglycine-generating enzyme)"/>
    <property type="match status" value="1"/>
</dbReference>
<dbReference type="InterPro" id="IPR000157">
    <property type="entry name" value="TIR_dom"/>
</dbReference>
<evidence type="ECO:0000313" key="3">
    <source>
        <dbReference type="EMBL" id="RIJ27190.1"/>
    </source>
</evidence>
<dbReference type="Pfam" id="PF03781">
    <property type="entry name" value="FGE-sulfatase"/>
    <property type="match status" value="1"/>
</dbReference>
<gene>
    <name evidence="3" type="ORF">D1223_15300</name>
</gene>
<dbReference type="InterPro" id="IPR051043">
    <property type="entry name" value="Sulfatase_Mod_Factor_Kinase"/>
</dbReference>
<dbReference type="SUPFAM" id="SSF52200">
    <property type="entry name" value="Toll/Interleukin receptor TIR domain"/>
    <property type="match status" value="1"/>
</dbReference>
<evidence type="ECO:0000256" key="1">
    <source>
        <dbReference type="SAM" id="MobiDB-lite"/>
    </source>
</evidence>
<organism evidence="3 4">
    <name type="scientific">Henriciella mobilis</name>
    <dbReference type="NCBI Taxonomy" id="2305467"/>
    <lineage>
        <taxon>Bacteria</taxon>
        <taxon>Pseudomonadati</taxon>
        <taxon>Pseudomonadota</taxon>
        <taxon>Alphaproteobacteria</taxon>
        <taxon>Hyphomonadales</taxon>
        <taxon>Hyphomonadaceae</taxon>
        <taxon>Henriciella</taxon>
    </lineage>
</organism>
<dbReference type="AlphaFoldDB" id="A0A399R728"/>
<dbReference type="InterPro" id="IPR042095">
    <property type="entry name" value="SUMF_sf"/>
</dbReference>
<dbReference type="Proteomes" id="UP000266385">
    <property type="component" value="Unassembled WGS sequence"/>
</dbReference>
<dbReference type="PANTHER" id="PTHR23150:SF35">
    <property type="entry name" value="BLL6746 PROTEIN"/>
    <property type="match status" value="1"/>
</dbReference>
<name>A0A399R728_9PROT</name>
<dbReference type="PANTHER" id="PTHR23150">
    <property type="entry name" value="SULFATASE MODIFYING FACTOR 1, 2"/>
    <property type="match status" value="1"/>
</dbReference>
<feature type="domain" description="TIR" evidence="2">
    <location>
        <begin position="18"/>
        <end position="146"/>
    </location>
</feature>
<dbReference type="GO" id="GO:0007165">
    <property type="term" value="P:signal transduction"/>
    <property type="evidence" value="ECO:0007669"/>
    <property type="project" value="InterPro"/>
</dbReference>
<dbReference type="PROSITE" id="PS50104">
    <property type="entry name" value="TIR"/>
    <property type="match status" value="1"/>
</dbReference>
<feature type="region of interest" description="Disordered" evidence="1">
    <location>
        <begin position="149"/>
        <end position="169"/>
    </location>
</feature>
<dbReference type="GO" id="GO:0120147">
    <property type="term" value="F:formylglycine-generating oxidase activity"/>
    <property type="evidence" value="ECO:0007669"/>
    <property type="project" value="TreeGrafter"/>
</dbReference>
<comment type="caution">
    <text evidence="3">The sequence shown here is derived from an EMBL/GenBank/DDBJ whole genome shotgun (WGS) entry which is preliminary data.</text>
</comment>
<dbReference type="InterPro" id="IPR016187">
    <property type="entry name" value="CTDL_fold"/>
</dbReference>
<protein>
    <submittedName>
        <fullName evidence="3">TIR domain-containing protein</fullName>
    </submittedName>
</protein>
<dbReference type="InterPro" id="IPR035897">
    <property type="entry name" value="Toll_tir_struct_dom_sf"/>
</dbReference>
<evidence type="ECO:0000313" key="4">
    <source>
        <dbReference type="Proteomes" id="UP000266385"/>
    </source>
</evidence>
<dbReference type="Pfam" id="PF13676">
    <property type="entry name" value="TIR_2"/>
    <property type="match status" value="1"/>
</dbReference>
<feature type="region of interest" description="Disordered" evidence="1">
    <location>
        <begin position="500"/>
        <end position="520"/>
    </location>
</feature>